<dbReference type="EMBL" id="JBHFNT010000301">
    <property type="protein sequence ID" value="MFB2839277.1"/>
    <property type="molecule type" value="Genomic_DNA"/>
</dbReference>
<evidence type="ECO:0000256" key="1">
    <source>
        <dbReference type="SAM" id="Phobius"/>
    </source>
</evidence>
<keyword evidence="1" id="KW-0812">Transmembrane</keyword>
<keyword evidence="3" id="KW-1185">Reference proteome</keyword>
<name>A0ABV4WVY4_9CYAN</name>
<gene>
    <name evidence="2" type="ORF">ACE1CA_32705</name>
</gene>
<protein>
    <submittedName>
        <fullName evidence="2">Uncharacterized protein</fullName>
    </submittedName>
</protein>
<keyword evidence="1" id="KW-0472">Membrane</keyword>
<reference evidence="2 3" key="1">
    <citation type="submission" date="2024-09" db="EMBL/GenBank/DDBJ databases">
        <title>Floridaenema gen nov. (Aerosakkonemataceae, Aerosakkonematales ord. nov., Cyanobacteria) from benthic tropical and subtropical fresh waters, with the description of four new species.</title>
        <authorList>
            <person name="Moretto J.A."/>
            <person name="Berthold D.E."/>
            <person name="Lefler F.W."/>
            <person name="Huang I.-S."/>
            <person name="Laughinghouse H. IV."/>
        </authorList>
    </citation>
    <scope>NUCLEOTIDE SEQUENCE [LARGE SCALE GENOMIC DNA]</scope>
    <source>
        <strain evidence="2 3">BLCC-F167</strain>
    </source>
</reference>
<feature type="transmembrane region" description="Helical" evidence="1">
    <location>
        <begin position="107"/>
        <end position="125"/>
    </location>
</feature>
<sequence length="291" mass="34220">MFAEQLNRVTERVRRELQGSNSLDLYLSYSTRIWCEELDINKDVADYILRGYRQHEITELTNYIYQEWEQKQEEEKDLLGWFKGNRKISQLYSLAVFNLIKGRNENVRFIIIIAFCVTAIGYFIYKLNQQKRQQTTYREDSVKDNSNYLASGASTVQNSSIQIINKQFLVLVVSASQTDFVESLAAKGRIDFKDGESLYEITKYLWLGSENEFSQRVANIDRYAVSKGKESEYDIYLVYIELNQADERFRSNVNQLDRYDAFRKLADLAVDLKISSRLQMEAYENIGVYNR</sequence>
<keyword evidence="1" id="KW-1133">Transmembrane helix</keyword>
<evidence type="ECO:0000313" key="2">
    <source>
        <dbReference type="EMBL" id="MFB2839277.1"/>
    </source>
</evidence>
<dbReference type="Proteomes" id="UP001576780">
    <property type="component" value="Unassembled WGS sequence"/>
</dbReference>
<accession>A0ABV4WVY4</accession>
<proteinExistence type="predicted"/>
<organism evidence="2 3">
    <name type="scientific">Floridaenema evergladense BLCC-F167</name>
    <dbReference type="NCBI Taxonomy" id="3153639"/>
    <lineage>
        <taxon>Bacteria</taxon>
        <taxon>Bacillati</taxon>
        <taxon>Cyanobacteriota</taxon>
        <taxon>Cyanophyceae</taxon>
        <taxon>Oscillatoriophycideae</taxon>
        <taxon>Aerosakkonematales</taxon>
        <taxon>Aerosakkonemataceae</taxon>
        <taxon>Floridanema</taxon>
        <taxon>Floridanema evergladense</taxon>
    </lineage>
</organism>
<evidence type="ECO:0000313" key="3">
    <source>
        <dbReference type="Proteomes" id="UP001576780"/>
    </source>
</evidence>
<dbReference type="RefSeq" id="WP_413281553.1">
    <property type="nucleotide sequence ID" value="NZ_JBHFNT010000301.1"/>
</dbReference>
<comment type="caution">
    <text evidence="2">The sequence shown here is derived from an EMBL/GenBank/DDBJ whole genome shotgun (WGS) entry which is preliminary data.</text>
</comment>